<sequence length="188" mass="22444">MRIETCYFCSQPCYPSKGITFVRNDARLFRFCRSKCHKNFKMKRNPRKLKWTKAFRKSAGKEMVVDSTLTFAARRNVPVRYNRDLVAKTLNAMERVSEIRQRRERVFYKKRMSGNKEREKEANRKLVAENEHLLPRMRASERKLAAEAGEEVEEQPLEREKTKVFGKMKERRKVLVQDVEEEDGMDMD</sequence>
<comment type="similarity">
    <text evidence="1">Belongs to the eukaryotic ribosomal protein eL24 family.</text>
</comment>
<reference evidence="6" key="1">
    <citation type="submission" date="2016-03" db="EMBL/GenBank/DDBJ databases">
        <authorList>
            <person name="Ploux O."/>
        </authorList>
    </citation>
    <scope>NUCLEOTIDE SEQUENCE [LARGE SCALE GENOMIC DNA]</scope>
    <source>
        <strain evidence="6">UK7</strain>
    </source>
</reference>
<name>A0A1E1KCH2_9HELO</name>
<keyword evidence="5" id="KW-0689">Ribosomal protein</keyword>
<dbReference type="STRING" id="914237.A0A1E1KCH2"/>
<keyword evidence="5" id="KW-0687">Ribonucleoprotein</keyword>
<dbReference type="FunCoup" id="A0A1E1KCH2">
    <property type="interactions" value="969"/>
</dbReference>
<dbReference type="InterPro" id="IPR011017">
    <property type="entry name" value="TRASH_dom"/>
</dbReference>
<dbReference type="PANTHER" id="PTHR10792:SF8">
    <property type="entry name" value="RIBOSOME BIOGENESIS PROTEIN RLP24-RELATED"/>
    <property type="match status" value="1"/>
</dbReference>
<keyword evidence="6" id="KW-1185">Reference proteome</keyword>
<accession>A0A1E1KCH2</accession>
<dbReference type="Pfam" id="PF01246">
    <property type="entry name" value="Ribosomal_L24e"/>
    <property type="match status" value="1"/>
</dbReference>
<dbReference type="InterPro" id="IPR056366">
    <property type="entry name" value="Ribosomal_eL24"/>
</dbReference>
<evidence type="ECO:0000256" key="1">
    <source>
        <dbReference type="ARBA" id="ARBA00005647"/>
    </source>
</evidence>
<protein>
    <recommendedName>
        <fullName evidence="2">Ribosome biogenesis protein RLP24</fullName>
    </recommendedName>
</protein>
<dbReference type="GO" id="GO:0005840">
    <property type="term" value="C:ribosome"/>
    <property type="evidence" value="ECO:0007669"/>
    <property type="project" value="UniProtKB-KW"/>
</dbReference>
<dbReference type="GO" id="GO:0003735">
    <property type="term" value="F:structural constituent of ribosome"/>
    <property type="evidence" value="ECO:0007669"/>
    <property type="project" value="InterPro"/>
</dbReference>
<dbReference type="GO" id="GO:0005730">
    <property type="term" value="C:nucleolus"/>
    <property type="evidence" value="ECO:0007669"/>
    <property type="project" value="TreeGrafter"/>
</dbReference>
<dbReference type="CDD" id="cd00472">
    <property type="entry name" value="Ribosomal_L24e_L24"/>
    <property type="match status" value="1"/>
</dbReference>
<evidence type="ECO:0000256" key="3">
    <source>
        <dbReference type="ARBA" id="ARBA00022517"/>
    </source>
</evidence>
<dbReference type="SUPFAM" id="SSF57716">
    <property type="entry name" value="Glucocorticoid receptor-like (DNA-binding domain)"/>
    <property type="match status" value="1"/>
</dbReference>
<evidence type="ECO:0000256" key="2">
    <source>
        <dbReference type="ARBA" id="ARBA00018397"/>
    </source>
</evidence>
<proteinExistence type="inferred from homology"/>
<keyword evidence="3" id="KW-0690">Ribosome biogenesis</keyword>
<evidence type="ECO:0000313" key="5">
    <source>
        <dbReference type="EMBL" id="CZS95748.1"/>
    </source>
</evidence>
<dbReference type="InterPro" id="IPR038630">
    <property type="entry name" value="L24e/L24_sf"/>
</dbReference>
<dbReference type="SMART" id="SM00746">
    <property type="entry name" value="TRASH"/>
    <property type="match status" value="1"/>
</dbReference>
<dbReference type="Proteomes" id="UP000178129">
    <property type="component" value="Unassembled WGS sequence"/>
</dbReference>
<organism evidence="5 6">
    <name type="scientific">Rhynchosporium graminicola</name>
    <dbReference type="NCBI Taxonomy" id="2792576"/>
    <lineage>
        <taxon>Eukaryota</taxon>
        <taxon>Fungi</taxon>
        <taxon>Dikarya</taxon>
        <taxon>Ascomycota</taxon>
        <taxon>Pezizomycotina</taxon>
        <taxon>Leotiomycetes</taxon>
        <taxon>Helotiales</taxon>
        <taxon>Ploettnerulaceae</taxon>
        <taxon>Rhynchosporium</taxon>
    </lineage>
</organism>
<dbReference type="PANTHER" id="PTHR10792">
    <property type="entry name" value="60S RIBOSOMAL PROTEIN L24"/>
    <property type="match status" value="1"/>
</dbReference>
<feature type="domain" description="TRASH" evidence="4">
    <location>
        <begin position="6"/>
        <end position="44"/>
    </location>
</feature>
<dbReference type="EMBL" id="FJUW01000011">
    <property type="protein sequence ID" value="CZS95748.1"/>
    <property type="molecule type" value="Genomic_DNA"/>
</dbReference>
<dbReference type="AlphaFoldDB" id="A0A1E1KCH2"/>
<dbReference type="InParanoid" id="A0A1E1KCH2"/>
<dbReference type="Gene3D" id="2.30.170.20">
    <property type="entry name" value="Ribosomal protein L24e"/>
    <property type="match status" value="1"/>
</dbReference>
<dbReference type="InterPro" id="IPR000988">
    <property type="entry name" value="Ribosomal_eL24-rel_N"/>
</dbReference>
<comment type="caution">
    <text evidence="5">The sequence shown here is derived from an EMBL/GenBank/DDBJ whole genome shotgun (WGS) entry which is preliminary data.</text>
</comment>
<dbReference type="FunFam" id="2.30.170.20:FF:000001">
    <property type="entry name" value="probable ribosome biogenesis protein RLP24"/>
    <property type="match status" value="1"/>
</dbReference>
<gene>
    <name evidence="5" type="ORF">RCO7_08743</name>
</gene>
<evidence type="ECO:0000313" key="6">
    <source>
        <dbReference type="Proteomes" id="UP000178129"/>
    </source>
</evidence>
<evidence type="ECO:0000259" key="4">
    <source>
        <dbReference type="SMART" id="SM00746"/>
    </source>
</evidence>
<dbReference type="GO" id="GO:1902626">
    <property type="term" value="P:assembly of large subunit precursor of preribosome"/>
    <property type="evidence" value="ECO:0007669"/>
    <property type="project" value="UniProtKB-ARBA"/>
</dbReference>